<accession>A0AA38WN72</accession>
<dbReference type="PANTHER" id="PTHR33199:SF2">
    <property type="entry name" value="OS02G0475300 PROTEIN"/>
    <property type="match status" value="1"/>
</dbReference>
<evidence type="ECO:0000313" key="3">
    <source>
        <dbReference type="Proteomes" id="UP001172457"/>
    </source>
</evidence>
<dbReference type="InterPro" id="IPR044663">
    <property type="entry name" value="CAD1/NSL1-like"/>
</dbReference>
<gene>
    <name evidence="2" type="ORF">OSB04_010488</name>
</gene>
<dbReference type="GO" id="GO:0005886">
    <property type="term" value="C:plasma membrane"/>
    <property type="evidence" value="ECO:0007669"/>
    <property type="project" value="TreeGrafter"/>
</dbReference>
<dbReference type="SMART" id="SM00457">
    <property type="entry name" value="MACPF"/>
    <property type="match status" value="1"/>
</dbReference>
<feature type="domain" description="MACPF" evidence="1">
    <location>
        <begin position="1"/>
        <end position="332"/>
    </location>
</feature>
<dbReference type="EMBL" id="JARYMX010000003">
    <property type="protein sequence ID" value="KAJ9555874.1"/>
    <property type="molecule type" value="Genomic_DNA"/>
</dbReference>
<dbReference type="InterPro" id="IPR020864">
    <property type="entry name" value="MACPF"/>
</dbReference>
<dbReference type="PROSITE" id="PS51412">
    <property type="entry name" value="MACPF_2"/>
    <property type="match status" value="1"/>
</dbReference>
<keyword evidence="3" id="KW-1185">Reference proteome</keyword>
<dbReference type="GO" id="GO:0009626">
    <property type="term" value="P:plant-type hypersensitive response"/>
    <property type="evidence" value="ECO:0007669"/>
    <property type="project" value="TreeGrafter"/>
</dbReference>
<dbReference type="Proteomes" id="UP001172457">
    <property type="component" value="Chromosome 3"/>
</dbReference>
<dbReference type="Pfam" id="PF01823">
    <property type="entry name" value="MACPF"/>
    <property type="match status" value="1"/>
</dbReference>
<name>A0AA38WN72_9ASTR</name>
<dbReference type="PANTHER" id="PTHR33199">
    <property type="entry name" value="MACPF DOMAIN-CONTAINING PROTEIN CAD1"/>
    <property type="match status" value="1"/>
</dbReference>
<dbReference type="GO" id="GO:2000031">
    <property type="term" value="P:regulation of salicylic acid mediated signaling pathway"/>
    <property type="evidence" value="ECO:0007669"/>
    <property type="project" value="InterPro"/>
</dbReference>
<comment type="caution">
    <text evidence="2">The sequence shown here is derived from an EMBL/GenBank/DDBJ whole genome shotgun (WGS) entry which is preliminary data.</text>
</comment>
<evidence type="ECO:0000313" key="2">
    <source>
        <dbReference type="EMBL" id="KAJ9555874.1"/>
    </source>
</evidence>
<reference evidence="2" key="1">
    <citation type="submission" date="2023-03" db="EMBL/GenBank/DDBJ databases">
        <title>Chromosome-scale reference genome and RAD-based genetic map of yellow starthistle (Centaurea solstitialis) reveal putative structural variation and QTLs associated with invader traits.</title>
        <authorList>
            <person name="Reatini B."/>
            <person name="Cang F.A."/>
            <person name="Jiang Q."/>
            <person name="Mckibben M.T.W."/>
            <person name="Barker M.S."/>
            <person name="Rieseberg L.H."/>
            <person name="Dlugosch K.M."/>
        </authorList>
    </citation>
    <scope>NUCLEOTIDE SEQUENCE</scope>
    <source>
        <strain evidence="2">CAN-66</strain>
        <tissue evidence="2">Leaf</tissue>
    </source>
</reference>
<proteinExistence type="predicted"/>
<protein>
    <recommendedName>
        <fullName evidence="1">MACPF domain-containing protein</fullName>
    </recommendedName>
</protein>
<dbReference type="AlphaFoldDB" id="A0AA38WN72"/>
<evidence type="ECO:0000259" key="1">
    <source>
        <dbReference type="PROSITE" id="PS51412"/>
    </source>
</evidence>
<sequence>MDYSNKPIEVRALDSLGLGFDLASDFRLKFAKRCPDGGRLVELNESRKRDVVLPGGGVTISGVSEDIRCDKGDRIRFKSDVLEFSKMSELLNQKSSIQGKVPSGYFNALFDLSGAWLNDVSEAKYLAFDGYFISLYYLHLTASPPVLQESVKKAVPTYWNPLLLARFIQTYGTHIIVGMAVGGQDLVCVKQKASSTISPSELRGYLDDLGDSLFSDGRSPSLIERNTRDGKQKVPDVFNRMLQTHTMQFTNITETSSKDGLTIIECKRGGDVFAESHSKWLQTVGTNPEAMLFKFVPITSLLNGVLGSGYLSHAINLYLRYKPALVDLQCFLEFQVPRLWAPLFCELSLRHQRRKTTCPRLQFNFMGPKIYVSTTQVLSDDKPVTGLRLFLEGKKCNRLAMHVQHLSSLPDTMIQTPPNSAISRRPSQWRGSDDYDLTAQFLEPIRWNRYSNVCSSIVEPDPNWSPGEPSGGVFVVTGAQLVSNGKWPKTVLHLRLLFTHLPNCTVRKAEWGGAPAVAHKSSLFTNLSSTFTFTHRSVANEAKQMPATLNSGVFPDSPPVPVRYMKLHRFVDTDEVVRGPHDSPGHWLVTGGRLVTDGGKIGLHVKFALLEFA</sequence>
<organism evidence="2 3">
    <name type="scientific">Centaurea solstitialis</name>
    <name type="common">yellow star-thistle</name>
    <dbReference type="NCBI Taxonomy" id="347529"/>
    <lineage>
        <taxon>Eukaryota</taxon>
        <taxon>Viridiplantae</taxon>
        <taxon>Streptophyta</taxon>
        <taxon>Embryophyta</taxon>
        <taxon>Tracheophyta</taxon>
        <taxon>Spermatophyta</taxon>
        <taxon>Magnoliopsida</taxon>
        <taxon>eudicotyledons</taxon>
        <taxon>Gunneridae</taxon>
        <taxon>Pentapetalae</taxon>
        <taxon>asterids</taxon>
        <taxon>campanulids</taxon>
        <taxon>Asterales</taxon>
        <taxon>Asteraceae</taxon>
        <taxon>Carduoideae</taxon>
        <taxon>Cardueae</taxon>
        <taxon>Centaureinae</taxon>
        <taxon>Centaurea</taxon>
    </lineage>
</organism>